<dbReference type="SUPFAM" id="SSF53795">
    <property type="entry name" value="PEP carboxykinase-like"/>
    <property type="match status" value="1"/>
</dbReference>
<dbReference type="Pfam" id="PF07475">
    <property type="entry name" value="Hpr_kinase_C"/>
    <property type="match status" value="1"/>
</dbReference>
<proteinExistence type="predicted"/>
<evidence type="ECO:0000259" key="1">
    <source>
        <dbReference type="Pfam" id="PF07475"/>
    </source>
</evidence>
<sequence length="139" mass="15116">MTLIHGTGIFYEGRGILFTGPSGSGKSDLALRVMARGAELVGDDYLELSLDENERLIMSPVANIAGRIEVRNVGIMPVPHRAVAPVDLVLDLKDRAQLERLPDPKFSVLEGANIPCLDFFAFDLSAPEKLRAALNILCQ</sequence>
<dbReference type="Gene3D" id="3.40.50.300">
    <property type="entry name" value="P-loop containing nucleotide triphosphate hydrolases"/>
    <property type="match status" value="1"/>
</dbReference>
<feature type="domain" description="HPr kinase/phosphorylase C-terminal" evidence="1">
    <location>
        <begin position="3"/>
        <end position="79"/>
    </location>
</feature>
<dbReference type="GO" id="GO:0005524">
    <property type="term" value="F:ATP binding"/>
    <property type="evidence" value="ECO:0007669"/>
    <property type="project" value="InterPro"/>
</dbReference>
<name>A0A3B0R441_9ZZZZ</name>
<keyword evidence="2" id="KW-0418">Kinase</keyword>
<gene>
    <name evidence="2" type="ORF">MNBD_ALPHA02-539</name>
</gene>
<keyword evidence="2" id="KW-0808">Transferase</keyword>
<dbReference type="CDD" id="cd01918">
    <property type="entry name" value="HprK_C"/>
    <property type="match status" value="1"/>
</dbReference>
<dbReference type="EMBL" id="UOED01000004">
    <property type="protein sequence ID" value="VAV86417.1"/>
    <property type="molecule type" value="Genomic_DNA"/>
</dbReference>
<reference evidence="2" key="1">
    <citation type="submission" date="2018-06" db="EMBL/GenBank/DDBJ databases">
        <authorList>
            <person name="Zhirakovskaya E."/>
        </authorList>
    </citation>
    <scope>NUCLEOTIDE SEQUENCE</scope>
</reference>
<dbReference type="InterPro" id="IPR011104">
    <property type="entry name" value="Hpr_kin/Pase_C"/>
</dbReference>
<dbReference type="GO" id="GO:0000155">
    <property type="term" value="F:phosphorelay sensor kinase activity"/>
    <property type="evidence" value="ECO:0007669"/>
    <property type="project" value="InterPro"/>
</dbReference>
<evidence type="ECO:0000313" key="2">
    <source>
        <dbReference type="EMBL" id="VAV86417.1"/>
    </source>
</evidence>
<protein>
    <submittedName>
        <fullName evidence="2">HPr kinase/phosphorylase</fullName>
    </submittedName>
</protein>
<dbReference type="AlphaFoldDB" id="A0A3B0R441"/>
<dbReference type="InterPro" id="IPR027417">
    <property type="entry name" value="P-loop_NTPase"/>
</dbReference>
<dbReference type="GO" id="GO:0006109">
    <property type="term" value="P:regulation of carbohydrate metabolic process"/>
    <property type="evidence" value="ECO:0007669"/>
    <property type="project" value="InterPro"/>
</dbReference>
<accession>A0A3B0R441</accession>
<organism evidence="2">
    <name type="scientific">hydrothermal vent metagenome</name>
    <dbReference type="NCBI Taxonomy" id="652676"/>
    <lineage>
        <taxon>unclassified sequences</taxon>
        <taxon>metagenomes</taxon>
        <taxon>ecological metagenomes</taxon>
    </lineage>
</organism>